<dbReference type="KEGG" id="atq:GH723_09620"/>
<dbReference type="EMBL" id="CP045851">
    <property type="protein sequence ID" value="QGG97061.1"/>
    <property type="molecule type" value="Genomic_DNA"/>
</dbReference>
<dbReference type="PROSITE" id="PS50206">
    <property type="entry name" value="RHODANESE_3"/>
    <property type="match status" value="1"/>
</dbReference>
<dbReference type="SMART" id="SM00450">
    <property type="entry name" value="RHOD"/>
    <property type="match status" value="1"/>
</dbReference>
<evidence type="ECO:0000313" key="2">
    <source>
        <dbReference type="EMBL" id="QGG97061.1"/>
    </source>
</evidence>
<dbReference type="Gene3D" id="3.40.250.10">
    <property type="entry name" value="Rhodanese-like domain"/>
    <property type="match status" value="1"/>
</dbReference>
<evidence type="ECO:0000313" key="3">
    <source>
        <dbReference type="Proteomes" id="UP000334019"/>
    </source>
</evidence>
<dbReference type="InterPro" id="IPR001763">
    <property type="entry name" value="Rhodanese-like_dom"/>
</dbReference>
<dbReference type="Pfam" id="PF00581">
    <property type="entry name" value="Rhodanese"/>
    <property type="match status" value="1"/>
</dbReference>
<dbReference type="PANTHER" id="PTHR43031">
    <property type="entry name" value="FAD-DEPENDENT OXIDOREDUCTASE"/>
    <property type="match status" value="1"/>
</dbReference>
<dbReference type="InterPro" id="IPR036873">
    <property type="entry name" value="Rhodanese-like_dom_sf"/>
</dbReference>
<reference evidence="2 3" key="1">
    <citation type="submission" date="2019-11" db="EMBL/GenBank/DDBJ databases">
        <authorList>
            <person name="He Y."/>
        </authorList>
    </citation>
    <scope>NUCLEOTIDE SEQUENCE [LARGE SCALE GENOMIC DNA]</scope>
    <source>
        <strain evidence="2 3">SCSIO 58843</strain>
    </source>
</reference>
<feature type="domain" description="Rhodanese" evidence="1">
    <location>
        <begin position="14"/>
        <end position="101"/>
    </location>
</feature>
<evidence type="ECO:0000259" key="1">
    <source>
        <dbReference type="PROSITE" id="PS50206"/>
    </source>
</evidence>
<dbReference type="PANTHER" id="PTHR43031:SF1">
    <property type="entry name" value="PYRIDINE NUCLEOTIDE-DISULPHIDE OXIDOREDUCTASE"/>
    <property type="match status" value="1"/>
</dbReference>
<organism evidence="2 3">
    <name type="scientific">Actinomarinicola tropica</name>
    <dbReference type="NCBI Taxonomy" id="2789776"/>
    <lineage>
        <taxon>Bacteria</taxon>
        <taxon>Bacillati</taxon>
        <taxon>Actinomycetota</taxon>
        <taxon>Acidimicrobiia</taxon>
        <taxon>Acidimicrobiales</taxon>
        <taxon>Iamiaceae</taxon>
        <taxon>Actinomarinicola</taxon>
    </lineage>
</organism>
<proteinExistence type="predicted"/>
<dbReference type="CDD" id="cd00158">
    <property type="entry name" value="RHOD"/>
    <property type="match status" value="1"/>
</dbReference>
<sequence length="103" mass="11038">MPEIDVDELADRLERGDDLLVDVRRPDEWDEAHIGAATLITLDTLPDHLDELPRDRAILVICRSGARSAAATEALRGAGYDATNVAGGMLAWIDSGRDVATGA</sequence>
<name>A0A5Q2RR69_9ACTN</name>
<protein>
    <submittedName>
        <fullName evidence="2">Rhodanese-like domain-containing protein</fullName>
    </submittedName>
</protein>
<dbReference type="AlphaFoldDB" id="A0A5Q2RR69"/>
<accession>A0A5Q2RR69</accession>
<dbReference type="SUPFAM" id="SSF52821">
    <property type="entry name" value="Rhodanese/Cell cycle control phosphatase"/>
    <property type="match status" value="1"/>
</dbReference>
<keyword evidence="3" id="KW-1185">Reference proteome</keyword>
<dbReference type="Proteomes" id="UP000334019">
    <property type="component" value="Chromosome"/>
</dbReference>
<gene>
    <name evidence="2" type="ORF">GH723_09620</name>
</gene>
<dbReference type="InterPro" id="IPR050229">
    <property type="entry name" value="GlpE_sulfurtransferase"/>
</dbReference>